<dbReference type="OrthoDB" id="384721at2"/>
<evidence type="ECO:0000313" key="1">
    <source>
        <dbReference type="EMBL" id="OQO70126.1"/>
    </source>
</evidence>
<evidence type="ECO:0000313" key="2">
    <source>
        <dbReference type="Proteomes" id="UP000192477"/>
    </source>
</evidence>
<sequence>MAVEHIQETDTLNKGRIKINEAIDLANNSSSKVDQFEIDLTQGIKDAKKIATDAGNEAKSIAETAGAEAKQTASTAANDAKKIATDAGNEAKSIAEAAGTEANKKADQAIADSKKAVENSNQAIGRANQNKQEFDSLRNEFDDLVAQAGDSNPEIVQARTDTQGIRQSTLQNRLTADFSTRLTNADAIQLFSGPVNVPKMMDLAGKVAGNIEVNPHSVYTDYTATSLKKPTANWAEITQENYNKLVGRDDQGVSVGSSQGSVIPQQLSKFDTVKAIEQLAPRIFEGMSISAKVKFIKDNFISFSVTTRAKASSPNNKNLKVGVFIESTDSYTTKIQGDAADFTDFTTEINDSNFIDANGFIHVISYSDSSNGVTASNINTDYIGVQLMVSLNPLTVLNKSGFANEADLALKANETDLAAHTNNKSNPHNVTAEQVGAYSVEEAEETFVNKSTAEETYAKKTELTKEIIGLGNVDNFSTGTQTEAEAGEASDKFMTPQRTNQMITKRIATDAEVIAGTDLNKLVTPKSLDIYYKDRTKVAVASYGIEDVTLTAKEELSEASWRYRRIGDIVEFYGRFKLKRATDIVNVHELPIGFRLSTDFDDTSWNVPLSIQKAANPTSYVAGAFVERQGTNLLRVGGNSSGNHYVSGRWYTDDPFPTG</sequence>
<proteinExistence type="predicted"/>
<dbReference type="Proteomes" id="UP000192477">
    <property type="component" value="Unassembled WGS sequence"/>
</dbReference>
<accession>A0A1V8YCT5</accession>
<dbReference type="AlphaFoldDB" id="A0A1V8YCT5"/>
<dbReference type="EMBL" id="MJEA01000007">
    <property type="protein sequence ID" value="OQO70126.1"/>
    <property type="molecule type" value="Genomic_DNA"/>
</dbReference>
<reference evidence="1 2" key="1">
    <citation type="journal article" date="2017" name="BMC Microbiol.">
        <title>Comparative genomics of Enterococcus spp. isolated from bovine feces.</title>
        <authorList>
            <person name="Beukers A.G."/>
            <person name="Zaheer R."/>
            <person name="Goji N."/>
            <person name="Amoako K.K."/>
            <person name="Chaves A.V."/>
            <person name="Ward M.P."/>
            <person name="McAllister T.A."/>
        </authorList>
    </citation>
    <scope>NUCLEOTIDE SEQUENCE [LARGE SCALE GENOMIC DNA]</scope>
    <source>
        <strain evidence="1 2">F1129D 143</strain>
    </source>
</reference>
<gene>
    <name evidence="1" type="ORF">BH747_08155</name>
</gene>
<organism evidence="1 2">
    <name type="scientific">Enterococcus villorum</name>
    <dbReference type="NCBI Taxonomy" id="112904"/>
    <lineage>
        <taxon>Bacteria</taxon>
        <taxon>Bacillati</taxon>
        <taxon>Bacillota</taxon>
        <taxon>Bacilli</taxon>
        <taxon>Lactobacillales</taxon>
        <taxon>Enterococcaceae</taxon>
        <taxon>Enterococcus</taxon>
    </lineage>
</organism>
<dbReference type="RefSeq" id="WP_081183869.1">
    <property type="nucleotide sequence ID" value="NZ_MJEA01000007.1"/>
</dbReference>
<protein>
    <submittedName>
        <fullName evidence="1">Uncharacterized protein</fullName>
    </submittedName>
</protein>
<comment type="caution">
    <text evidence="1">The sequence shown here is derived from an EMBL/GenBank/DDBJ whole genome shotgun (WGS) entry which is preliminary data.</text>
</comment>
<dbReference type="STRING" id="112904.BH747_08155"/>
<name>A0A1V8YCT5_9ENTE</name>